<dbReference type="Gene3D" id="1.20.58.2220">
    <property type="entry name" value="Formin, FH2 domain"/>
    <property type="match status" value="1"/>
</dbReference>
<feature type="compositionally biased region" description="Pro residues" evidence="5">
    <location>
        <begin position="332"/>
        <end position="344"/>
    </location>
</feature>
<comment type="subcellular location">
    <subcellularLocation>
        <location evidence="1">Membrane</location>
        <topology evidence="1">Single-pass membrane protein</topology>
    </subcellularLocation>
</comment>
<evidence type="ECO:0000256" key="2">
    <source>
        <dbReference type="ARBA" id="ARBA00022729"/>
    </source>
</evidence>
<comment type="caution">
    <text evidence="9">The sequence shown here is derived from an EMBL/GenBank/DDBJ whole genome shotgun (WGS) entry which is preliminary data.</text>
</comment>
<feature type="transmembrane region" description="Helical" evidence="6">
    <location>
        <begin position="103"/>
        <end position="125"/>
    </location>
</feature>
<dbReference type="GO" id="GO:0016020">
    <property type="term" value="C:membrane"/>
    <property type="evidence" value="ECO:0007669"/>
    <property type="project" value="UniProtKB-SubCell"/>
</dbReference>
<feature type="signal peptide" evidence="7">
    <location>
        <begin position="1"/>
        <end position="22"/>
    </location>
</feature>
<evidence type="ECO:0000256" key="4">
    <source>
        <dbReference type="RuleBase" id="RU361260"/>
    </source>
</evidence>
<feature type="compositionally biased region" description="Pro residues" evidence="5">
    <location>
        <begin position="395"/>
        <end position="406"/>
    </location>
</feature>
<dbReference type="OrthoDB" id="1668162at2759"/>
<feature type="region of interest" description="Disordered" evidence="5">
    <location>
        <begin position="325"/>
        <end position="411"/>
    </location>
</feature>
<evidence type="ECO:0000259" key="8">
    <source>
        <dbReference type="PROSITE" id="PS51444"/>
    </source>
</evidence>
<keyword evidence="6" id="KW-1133">Transmembrane helix</keyword>
<evidence type="ECO:0000256" key="6">
    <source>
        <dbReference type="SAM" id="Phobius"/>
    </source>
</evidence>
<evidence type="ECO:0000256" key="1">
    <source>
        <dbReference type="ARBA" id="ARBA00004167"/>
    </source>
</evidence>
<feature type="region of interest" description="Disordered" evidence="5">
    <location>
        <begin position="180"/>
        <end position="222"/>
    </location>
</feature>
<dbReference type="SMART" id="SM00498">
    <property type="entry name" value="FH2"/>
    <property type="match status" value="1"/>
</dbReference>
<feature type="compositionally biased region" description="Basic and acidic residues" evidence="5">
    <location>
        <begin position="433"/>
        <end position="452"/>
    </location>
</feature>
<dbReference type="SUPFAM" id="SSF101447">
    <property type="entry name" value="Formin homology 2 domain (FH2 domain)"/>
    <property type="match status" value="1"/>
</dbReference>
<keyword evidence="6" id="KW-0472">Membrane</keyword>
<feature type="chain" id="PRO_5032494332" description="Formin-like protein" evidence="7">
    <location>
        <begin position="23"/>
        <end position="911"/>
    </location>
</feature>
<dbReference type="PANTHER" id="PTHR23213:SF368">
    <property type="entry name" value="HISTONE H3-K79 METHYLTRANSFERASE"/>
    <property type="match status" value="1"/>
</dbReference>
<sequence length="911" mass="99290">MHISSSSSSATLLLLLLSNAHSWRILHEPFFQASPVQPAEAPTAPLPKYPLDSDPQPFFPEYPSPPPPSSSASNTPNFPGNLTSIILPTARSPPARRSSSGNLAVAILLPLLALVLISISLVFFLRRRCLDRQSHSAAGEKARFFPCSYSSTCDGGDGRNRKQSYAPPATDFLYVETVVESRGPSDADPPPAVVSLDQTLGSPELRPLPPLSRQLRQSDGNVDAGCVSEEEFYSLGDSSAGPDSSSRTEFTPVVSVLAMAAEKFGSQSSTPSYPTSSSGLVSSPAVSSPVVSSPPRASSPENTPSKSLDFRSDSRVFRDVGSLPSLSAVTPALPPPTSPSPPSSPQENPSFLQAKDVEKNSMSSSSVTKLLQSPPRDGLLSEKSLAFTPEQTKATPPPPPPPPLPPHGYWENKVRRPQLVQQPGLLFSKPIWRKGEKKETSEGEKNEEETRPKLKPLHWDKVRASSDRAMVWDQLKSSSFQVNEEMIETLFTCNVGKPTSKETSKKPANPSPKQENGVLDPKKSQNIAILLRAHNVTKEDVCESLLEGKTENLGSELLETLLKMAPSKEEEHKLREYKDDSPVKLGPAEKFLQALLDLPFAFKRLDAMLYITNFDSEVNYLHRCFETLEAACEELRSSRLFLKLLEAVLKTGNRMNVGTNRGDAHAFKLDTLLKLADVKGTDGKTTLLHFVVQEITRTEGSRLLASKAASAETHPTAAPLVDDLRCRKLGLRVVARLGCELLNVKKAASMDSEVLRSYVSKLAGGISKITDVLRLNEPFRSLTDGGGRRFHDEVGGFAKKAEDGIIKVQAHESVAMSLVKEITEYFHGNSAKEEAHPFRIFTVVRDFLTILDQVCKEVGRVTDHTIANTTRQLPVPVNPTVFPRIRALRPESSDDEGSASSSSSADGKLKF</sequence>
<comment type="similarity">
    <text evidence="3">Belongs to the formin-like family. Class-I subfamily.</text>
</comment>
<evidence type="ECO:0000256" key="7">
    <source>
        <dbReference type="SAM" id="SignalP"/>
    </source>
</evidence>
<feature type="region of interest" description="Disordered" evidence="5">
    <location>
        <begin position="265"/>
        <end position="312"/>
    </location>
</feature>
<evidence type="ECO:0000313" key="10">
    <source>
        <dbReference type="Proteomes" id="UP000639772"/>
    </source>
</evidence>
<feature type="compositionally biased region" description="Polar residues" evidence="5">
    <location>
        <begin position="360"/>
        <end position="371"/>
    </location>
</feature>
<name>A0A835PL53_VANPL</name>
<dbReference type="InterPro" id="IPR015425">
    <property type="entry name" value="FH2_Formin"/>
</dbReference>
<gene>
    <name evidence="9" type="ORF">HPP92_025053</name>
</gene>
<accession>A0A835PL53</accession>
<feature type="compositionally biased region" description="Low complexity" evidence="5">
    <location>
        <begin position="898"/>
        <end position="911"/>
    </location>
</feature>
<dbReference type="GO" id="GO:0051015">
    <property type="term" value="F:actin filament binding"/>
    <property type="evidence" value="ECO:0007669"/>
    <property type="project" value="InterPro"/>
</dbReference>
<proteinExistence type="inferred from homology"/>
<keyword evidence="2 7" id="KW-0732">Signal</keyword>
<dbReference type="InterPro" id="IPR042201">
    <property type="entry name" value="FH2_Formin_sf"/>
</dbReference>
<protein>
    <recommendedName>
        <fullName evidence="4">Formin-like protein</fullName>
    </recommendedName>
</protein>
<dbReference type="PROSITE" id="PS51444">
    <property type="entry name" value="FH2"/>
    <property type="match status" value="1"/>
</dbReference>
<dbReference type="GO" id="GO:0045010">
    <property type="term" value="P:actin nucleation"/>
    <property type="evidence" value="ECO:0007669"/>
    <property type="project" value="InterPro"/>
</dbReference>
<dbReference type="Pfam" id="PF02181">
    <property type="entry name" value="FH2"/>
    <property type="match status" value="1"/>
</dbReference>
<dbReference type="AlphaFoldDB" id="A0A835PL53"/>
<evidence type="ECO:0000313" key="9">
    <source>
        <dbReference type="EMBL" id="KAG0453749.1"/>
    </source>
</evidence>
<feature type="domain" description="FH2" evidence="8">
    <location>
        <begin position="444"/>
        <end position="877"/>
    </location>
</feature>
<organism evidence="9 10">
    <name type="scientific">Vanilla planifolia</name>
    <name type="common">Vanilla</name>
    <dbReference type="NCBI Taxonomy" id="51239"/>
    <lineage>
        <taxon>Eukaryota</taxon>
        <taxon>Viridiplantae</taxon>
        <taxon>Streptophyta</taxon>
        <taxon>Embryophyta</taxon>
        <taxon>Tracheophyta</taxon>
        <taxon>Spermatophyta</taxon>
        <taxon>Magnoliopsida</taxon>
        <taxon>Liliopsida</taxon>
        <taxon>Asparagales</taxon>
        <taxon>Orchidaceae</taxon>
        <taxon>Vanilloideae</taxon>
        <taxon>Vanilleae</taxon>
        <taxon>Vanilla</taxon>
    </lineage>
</organism>
<dbReference type="Proteomes" id="UP000639772">
    <property type="component" value="Unassembled WGS sequence"/>
</dbReference>
<feature type="region of interest" description="Disordered" evidence="5">
    <location>
        <begin position="889"/>
        <end position="911"/>
    </location>
</feature>
<feature type="region of interest" description="Disordered" evidence="5">
    <location>
        <begin position="496"/>
        <end position="521"/>
    </location>
</feature>
<feature type="region of interest" description="Disordered" evidence="5">
    <location>
        <begin position="428"/>
        <end position="452"/>
    </location>
</feature>
<dbReference type="EMBL" id="JADCNM010000014">
    <property type="protein sequence ID" value="KAG0453749.1"/>
    <property type="molecule type" value="Genomic_DNA"/>
</dbReference>
<dbReference type="InterPro" id="IPR027643">
    <property type="entry name" value="Formin-like_plant"/>
</dbReference>
<keyword evidence="6" id="KW-0812">Transmembrane</keyword>
<dbReference type="PANTHER" id="PTHR23213">
    <property type="entry name" value="FORMIN-RELATED"/>
    <property type="match status" value="1"/>
</dbReference>
<evidence type="ECO:0000256" key="3">
    <source>
        <dbReference type="ARBA" id="ARBA00025793"/>
    </source>
</evidence>
<feature type="compositionally biased region" description="Low complexity" evidence="5">
    <location>
        <begin position="266"/>
        <end position="300"/>
    </location>
</feature>
<evidence type="ECO:0000256" key="5">
    <source>
        <dbReference type="SAM" id="MobiDB-lite"/>
    </source>
</evidence>
<reference evidence="9 10" key="1">
    <citation type="journal article" date="2020" name="Nat. Food">
        <title>A phased Vanilla planifolia genome enables genetic improvement of flavour and production.</title>
        <authorList>
            <person name="Hasing T."/>
            <person name="Tang H."/>
            <person name="Brym M."/>
            <person name="Khazi F."/>
            <person name="Huang T."/>
            <person name="Chambers A.H."/>
        </authorList>
    </citation>
    <scope>NUCLEOTIDE SEQUENCE [LARGE SCALE GENOMIC DNA]</scope>
    <source>
        <tissue evidence="9">Leaf</tissue>
    </source>
</reference>